<evidence type="ECO:0000256" key="7">
    <source>
        <dbReference type="HAMAP-Rule" id="MF_00384"/>
    </source>
</evidence>
<name>A0A1I4F9G8_9FIRM</name>
<keyword evidence="4 7" id="KW-0547">Nucleotide-binding</keyword>
<comment type="similarity">
    <text evidence="7">Belongs to the GHMP kinase family. Homoserine kinase subfamily.</text>
</comment>
<evidence type="ECO:0000313" key="12">
    <source>
        <dbReference type="Proteomes" id="UP000199006"/>
    </source>
</evidence>
<evidence type="ECO:0000256" key="6">
    <source>
        <dbReference type="ARBA" id="ARBA00022840"/>
    </source>
</evidence>
<gene>
    <name evidence="7" type="primary">thrB</name>
    <name evidence="11" type="ORF">SAMN02983006_00275</name>
</gene>
<dbReference type="PANTHER" id="PTHR20861">
    <property type="entry name" value="HOMOSERINE/4-DIPHOSPHOCYTIDYL-2-C-METHYL-D-ERYTHRITOL KINASE"/>
    <property type="match status" value="1"/>
</dbReference>
<dbReference type="InterPro" id="IPR000870">
    <property type="entry name" value="Homoserine_kinase"/>
</dbReference>
<dbReference type="SUPFAM" id="SSF55060">
    <property type="entry name" value="GHMP Kinase, C-terminal domain"/>
    <property type="match status" value="1"/>
</dbReference>
<proteinExistence type="inferred from homology"/>
<dbReference type="GO" id="GO:0004413">
    <property type="term" value="F:homoserine kinase activity"/>
    <property type="evidence" value="ECO:0007669"/>
    <property type="project" value="UniProtKB-UniRule"/>
</dbReference>
<comment type="subcellular location">
    <subcellularLocation>
        <location evidence="7">Cytoplasm</location>
    </subcellularLocation>
</comment>
<accession>A0A1I4F9G8</accession>
<dbReference type="EC" id="2.7.1.39" evidence="7 8"/>
<evidence type="ECO:0000256" key="3">
    <source>
        <dbReference type="ARBA" id="ARBA00022697"/>
    </source>
</evidence>
<dbReference type="RefSeq" id="WP_089858470.1">
    <property type="nucleotide sequence ID" value="NZ_FOTI01000002.1"/>
</dbReference>
<dbReference type="GO" id="GO:0005737">
    <property type="term" value="C:cytoplasm"/>
    <property type="evidence" value="ECO:0007669"/>
    <property type="project" value="UniProtKB-SubCell"/>
</dbReference>
<dbReference type="InterPro" id="IPR014721">
    <property type="entry name" value="Ribsml_uS5_D2-typ_fold_subgr"/>
</dbReference>
<dbReference type="SUPFAM" id="SSF54211">
    <property type="entry name" value="Ribosomal protein S5 domain 2-like"/>
    <property type="match status" value="1"/>
</dbReference>
<dbReference type="EMBL" id="FOTI01000002">
    <property type="protein sequence ID" value="SFL13930.1"/>
    <property type="molecule type" value="Genomic_DNA"/>
</dbReference>
<evidence type="ECO:0000313" key="11">
    <source>
        <dbReference type="EMBL" id="SFL13930.1"/>
    </source>
</evidence>
<protein>
    <recommendedName>
        <fullName evidence="7 8">Homoserine kinase</fullName>
        <shortName evidence="7">HK</shortName>
        <shortName evidence="7">HSK</shortName>
        <ecNumber evidence="7 8">2.7.1.39</ecNumber>
    </recommendedName>
</protein>
<keyword evidence="1 7" id="KW-0028">Amino-acid biosynthesis</keyword>
<reference evidence="11 12" key="1">
    <citation type="submission" date="2016-10" db="EMBL/GenBank/DDBJ databases">
        <authorList>
            <person name="de Groot N.N."/>
        </authorList>
    </citation>
    <scope>NUCLEOTIDE SEQUENCE [LARGE SCALE GENOMIC DNA]</scope>
    <source>
        <strain evidence="11 12">ATCC 51327</strain>
    </source>
</reference>
<dbReference type="InterPro" id="IPR013750">
    <property type="entry name" value="GHMP_kinase_C_dom"/>
</dbReference>
<dbReference type="OrthoDB" id="9769912at2"/>
<dbReference type="AlphaFoldDB" id="A0A1I4F9G8"/>
<dbReference type="Gene3D" id="3.30.70.890">
    <property type="entry name" value="GHMP kinase, C-terminal domain"/>
    <property type="match status" value="1"/>
</dbReference>
<dbReference type="STRING" id="29563.SAMN02983006_00275"/>
<dbReference type="InterPro" id="IPR020568">
    <property type="entry name" value="Ribosomal_Su5_D2-typ_SF"/>
</dbReference>
<dbReference type="GO" id="GO:0009088">
    <property type="term" value="P:threonine biosynthetic process"/>
    <property type="evidence" value="ECO:0007669"/>
    <property type="project" value="UniProtKB-UniRule"/>
</dbReference>
<dbReference type="UniPathway" id="UPA00050">
    <property type="reaction ID" value="UER00064"/>
</dbReference>
<organism evidence="11 12">
    <name type="scientific">Halanaerobium salsuginis</name>
    <dbReference type="NCBI Taxonomy" id="29563"/>
    <lineage>
        <taxon>Bacteria</taxon>
        <taxon>Bacillati</taxon>
        <taxon>Bacillota</taxon>
        <taxon>Clostridia</taxon>
        <taxon>Halanaerobiales</taxon>
        <taxon>Halanaerobiaceae</taxon>
        <taxon>Halanaerobium</taxon>
    </lineage>
</organism>
<keyword evidence="7" id="KW-0963">Cytoplasm</keyword>
<evidence type="ECO:0000256" key="4">
    <source>
        <dbReference type="ARBA" id="ARBA00022741"/>
    </source>
</evidence>
<keyword evidence="3 7" id="KW-0791">Threonine biosynthesis</keyword>
<dbReference type="GO" id="GO:0005524">
    <property type="term" value="F:ATP binding"/>
    <property type="evidence" value="ECO:0007669"/>
    <property type="project" value="UniProtKB-UniRule"/>
</dbReference>
<keyword evidence="2 7" id="KW-0808">Transferase</keyword>
<feature type="domain" description="GHMP kinase C-terminal" evidence="10">
    <location>
        <begin position="202"/>
        <end position="276"/>
    </location>
</feature>
<comment type="function">
    <text evidence="7">Catalyzes the ATP-dependent phosphorylation of L-homoserine to L-homoserine phosphate.</text>
</comment>
<evidence type="ECO:0000256" key="5">
    <source>
        <dbReference type="ARBA" id="ARBA00022777"/>
    </source>
</evidence>
<dbReference type="HAMAP" id="MF_00384">
    <property type="entry name" value="Homoser_kinase"/>
    <property type="match status" value="1"/>
</dbReference>
<keyword evidence="6 7" id="KW-0067">ATP-binding</keyword>
<comment type="pathway">
    <text evidence="7">Amino-acid biosynthesis; L-threonine biosynthesis; L-threonine from L-aspartate: step 4/5.</text>
</comment>
<dbReference type="PRINTS" id="PR00958">
    <property type="entry name" value="HOMSERKINASE"/>
</dbReference>
<dbReference type="Pfam" id="PF00288">
    <property type="entry name" value="GHMP_kinases_N"/>
    <property type="match status" value="1"/>
</dbReference>
<evidence type="ECO:0000259" key="9">
    <source>
        <dbReference type="Pfam" id="PF00288"/>
    </source>
</evidence>
<evidence type="ECO:0000259" key="10">
    <source>
        <dbReference type="Pfam" id="PF08544"/>
    </source>
</evidence>
<feature type="domain" description="GHMP kinase N-terminal" evidence="9">
    <location>
        <begin position="57"/>
        <end position="139"/>
    </location>
</feature>
<keyword evidence="5 7" id="KW-0418">Kinase</keyword>
<evidence type="ECO:0000256" key="8">
    <source>
        <dbReference type="NCBIfam" id="TIGR00191"/>
    </source>
</evidence>
<dbReference type="Proteomes" id="UP000199006">
    <property type="component" value="Unassembled WGS sequence"/>
</dbReference>
<dbReference type="InterPro" id="IPR006204">
    <property type="entry name" value="GHMP_kinase_N_dom"/>
</dbReference>
<dbReference type="Gene3D" id="3.30.230.10">
    <property type="match status" value="1"/>
</dbReference>
<feature type="binding site" evidence="7">
    <location>
        <begin position="86"/>
        <end position="96"/>
    </location>
    <ligand>
        <name>ATP</name>
        <dbReference type="ChEBI" id="CHEBI:30616"/>
    </ligand>
</feature>
<dbReference type="NCBIfam" id="TIGR00191">
    <property type="entry name" value="thrB"/>
    <property type="match status" value="1"/>
</dbReference>
<keyword evidence="12" id="KW-1185">Reference proteome</keyword>
<sequence length="306" mass="33609">MPEFKVPATSANLGSGYDTVGIALNLFNYFKVEKSEQLKIEVFDLTGKEINILQSDNLILKAYHYYFNYIKEPPVPALIIEKMQTPLARGLGSSSAAIIGGLLAAALMSKHFISESEFIKLAVALEKHPDNVVPALIGGLIINYKQNNIDKYLKIKLAAELDFVTVIPDFELKTIQARSVLPAKLNYQQSVFNLGRISLLTAAFLTADYQLLKAGMDDMLHQPYRKQLIPGFEQVIANAYNAGAWGAALSGAGPTFLAITSSKAAEIAAAMEAVFKRHKIAVNSYILKGYNKNTYQLVQEEALDSD</sequence>
<dbReference type="PANTHER" id="PTHR20861:SF1">
    <property type="entry name" value="HOMOSERINE KINASE"/>
    <property type="match status" value="1"/>
</dbReference>
<dbReference type="Pfam" id="PF08544">
    <property type="entry name" value="GHMP_kinases_C"/>
    <property type="match status" value="1"/>
</dbReference>
<dbReference type="InterPro" id="IPR036554">
    <property type="entry name" value="GHMP_kinase_C_sf"/>
</dbReference>
<comment type="catalytic activity">
    <reaction evidence="7">
        <text>L-homoserine + ATP = O-phospho-L-homoserine + ADP + H(+)</text>
        <dbReference type="Rhea" id="RHEA:13985"/>
        <dbReference type="ChEBI" id="CHEBI:15378"/>
        <dbReference type="ChEBI" id="CHEBI:30616"/>
        <dbReference type="ChEBI" id="CHEBI:57476"/>
        <dbReference type="ChEBI" id="CHEBI:57590"/>
        <dbReference type="ChEBI" id="CHEBI:456216"/>
        <dbReference type="EC" id="2.7.1.39"/>
    </reaction>
</comment>
<evidence type="ECO:0000256" key="1">
    <source>
        <dbReference type="ARBA" id="ARBA00022605"/>
    </source>
</evidence>
<evidence type="ECO:0000256" key="2">
    <source>
        <dbReference type="ARBA" id="ARBA00022679"/>
    </source>
</evidence>
<dbReference type="PIRSF" id="PIRSF000676">
    <property type="entry name" value="Homoser_kin"/>
    <property type="match status" value="1"/>
</dbReference>